<dbReference type="InterPro" id="IPR012338">
    <property type="entry name" value="Beta-lactam/transpept-like"/>
</dbReference>
<gene>
    <name evidence="3" type="ORF">WJX72_009357</name>
</gene>
<evidence type="ECO:0000256" key="1">
    <source>
        <dbReference type="SAM" id="MobiDB-lite"/>
    </source>
</evidence>
<evidence type="ECO:0000313" key="4">
    <source>
        <dbReference type="Proteomes" id="UP001489004"/>
    </source>
</evidence>
<organism evidence="3 4">
    <name type="scientific">[Myrmecia] bisecta</name>
    <dbReference type="NCBI Taxonomy" id="41462"/>
    <lineage>
        <taxon>Eukaryota</taxon>
        <taxon>Viridiplantae</taxon>
        <taxon>Chlorophyta</taxon>
        <taxon>core chlorophytes</taxon>
        <taxon>Trebouxiophyceae</taxon>
        <taxon>Trebouxiales</taxon>
        <taxon>Trebouxiaceae</taxon>
        <taxon>Myrmecia</taxon>
    </lineage>
</organism>
<dbReference type="Pfam" id="PF00144">
    <property type="entry name" value="Beta-lactamase"/>
    <property type="match status" value="1"/>
</dbReference>
<dbReference type="SUPFAM" id="SSF56601">
    <property type="entry name" value="beta-lactamase/transpeptidase-like"/>
    <property type="match status" value="1"/>
</dbReference>
<feature type="region of interest" description="Disordered" evidence="1">
    <location>
        <begin position="1"/>
        <end position="33"/>
    </location>
</feature>
<dbReference type="AlphaFoldDB" id="A0AAW1R9J6"/>
<name>A0AAW1R9J6_9CHLO</name>
<dbReference type="PANTHER" id="PTHR43283">
    <property type="entry name" value="BETA-LACTAMASE-RELATED"/>
    <property type="match status" value="1"/>
</dbReference>
<dbReference type="Proteomes" id="UP001489004">
    <property type="component" value="Unassembled WGS sequence"/>
</dbReference>
<feature type="domain" description="Beta-lactamase-related" evidence="2">
    <location>
        <begin position="109"/>
        <end position="200"/>
    </location>
</feature>
<dbReference type="InterPro" id="IPR050789">
    <property type="entry name" value="Diverse_Enzym_Activities"/>
</dbReference>
<dbReference type="EMBL" id="JALJOR010000001">
    <property type="protein sequence ID" value="KAK9830042.1"/>
    <property type="molecule type" value="Genomic_DNA"/>
</dbReference>
<dbReference type="Gene3D" id="3.40.710.10">
    <property type="entry name" value="DD-peptidase/beta-lactamase superfamily"/>
    <property type="match status" value="2"/>
</dbReference>
<comment type="caution">
    <text evidence="3">The sequence shown here is derived from an EMBL/GenBank/DDBJ whole genome shotgun (WGS) entry which is preliminary data.</text>
</comment>
<evidence type="ECO:0000313" key="3">
    <source>
        <dbReference type="EMBL" id="KAK9830042.1"/>
    </source>
</evidence>
<proteinExistence type="predicted"/>
<keyword evidence="4" id="KW-1185">Reference proteome</keyword>
<dbReference type="InterPro" id="IPR001466">
    <property type="entry name" value="Beta-lactam-related"/>
</dbReference>
<sequence>MTPTTSPFDKAPCLPPKAAKRTPRLMSSFPPPEDQRVTHANWLDPPFNRWSFQHVREVRPTQRVARSGGCPSKLLASATQLDLHNVCFTNAEGQSTAVEAILNEYETDGFLVMHKGKVVSERYFNDMQPSTTHLTMSCTKSLVGLVAGILADQGKLDLTSPVERYVPELGRSGYAEATVQMVMDMRSGIDYQESDLSSGTVFHRARMADLVGEMIWSRIGAEHEGDFMVDPIGTVIHEGGISVTLRDAARLGLLLVSDGKNAGGEQVVPASFLRSTREGSAELRRAFAEGQCERILNPAGAHYHNCFWVLDPQKGVLAALGMQGQMIWTDPVAQVVVVVFSSYPEHVSARTLNWVNAAAAVAEHLHAGTAMCRDGHHGIQ</sequence>
<dbReference type="PANTHER" id="PTHR43283:SF7">
    <property type="entry name" value="BETA-LACTAMASE-RELATED DOMAIN-CONTAINING PROTEIN"/>
    <property type="match status" value="1"/>
</dbReference>
<reference evidence="3 4" key="1">
    <citation type="journal article" date="2024" name="Nat. Commun.">
        <title>Phylogenomics reveals the evolutionary origins of lichenization in chlorophyte algae.</title>
        <authorList>
            <person name="Puginier C."/>
            <person name="Libourel C."/>
            <person name="Otte J."/>
            <person name="Skaloud P."/>
            <person name="Haon M."/>
            <person name="Grisel S."/>
            <person name="Petersen M."/>
            <person name="Berrin J.G."/>
            <person name="Delaux P.M."/>
            <person name="Dal Grande F."/>
            <person name="Keller J."/>
        </authorList>
    </citation>
    <scope>NUCLEOTIDE SEQUENCE [LARGE SCALE GENOMIC DNA]</scope>
    <source>
        <strain evidence="3 4">SAG 2043</strain>
    </source>
</reference>
<protein>
    <recommendedName>
        <fullName evidence="2">Beta-lactamase-related domain-containing protein</fullName>
    </recommendedName>
</protein>
<evidence type="ECO:0000259" key="2">
    <source>
        <dbReference type="Pfam" id="PF00144"/>
    </source>
</evidence>
<accession>A0AAW1R9J6</accession>